<feature type="region of interest" description="Disordered" evidence="13">
    <location>
        <begin position="191"/>
        <end position="238"/>
    </location>
</feature>
<dbReference type="GO" id="GO:0003729">
    <property type="term" value="F:mRNA binding"/>
    <property type="evidence" value="ECO:0007669"/>
    <property type="project" value="InterPro"/>
</dbReference>
<dbReference type="GO" id="GO:0006417">
    <property type="term" value="P:regulation of translation"/>
    <property type="evidence" value="ECO:0007669"/>
    <property type="project" value="UniProtKB-KW"/>
</dbReference>
<dbReference type="GO" id="GO:0051028">
    <property type="term" value="P:mRNA transport"/>
    <property type="evidence" value="ECO:0007669"/>
    <property type="project" value="UniProtKB-KW"/>
</dbReference>
<evidence type="ECO:0000256" key="10">
    <source>
        <dbReference type="ARBA" id="ARBA00023161"/>
    </source>
</evidence>
<evidence type="ECO:0000256" key="3">
    <source>
        <dbReference type="ARBA" id="ARBA00009548"/>
    </source>
</evidence>
<dbReference type="Proteomes" id="UP000308199">
    <property type="component" value="Unassembled WGS sequence"/>
</dbReference>
<keyword evidence="9" id="KW-0694">RNA-binding</keyword>
<evidence type="ECO:0000256" key="1">
    <source>
        <dbReference type="ARBA" id="ARBA00004123"/>
    </source>
</evidence>
<evidence type="ECO:0000256" key="2">
    <source>
        <dbReference type="ARBA" id="ARBA00004496"/>
    </source>
</evidence>
<comment type="similarity">
    <text evidence="3">Belongs to the CASC3 family.</text>
</comment>
<feature type="region of interest" description="Disordered" evidence="13">
    <location>
        <begin position="1"/>
        <end position="113"/>
    </location>
</feature>
<keyword evidence="6" id="KW-0507">mRNA processing</keyword>
<gene>
    <name evidence="15" type="ORF">EW145_g341</name>
</gene>
<comment type="subcellular location">
    <subcellularLocation>
        <location evidence="2">Cytoplasm</location>
    </subcellularLocation>
    <subcellularLocation>
        <location evidence="1">Nucleus</location>
    </subcellularLocation>
</comment>
<dbReference type="GO" id="GO:0000184">
    <property type="term" value="P:nuclear-transcribed mRNA catabolic process, nonsense-mediated decay"/>
    <property type="evidence" value="ECO:0007669"/>
    <property type="project" value="UniProtKB-KW"/>
</dbReference>
<keyword evidence="5" id="KW-0963">Cytoplasm</keyword>
<feature type="region of interest" description="Disordered" evidence="13">
    <location>
        <begin position="657"/>
        <end position="734"/>
    </location>
</feature>
<feature type="compositionally biased region" description="Low complexity" evidence="13">
    <location>
        <begin position="509"/>
        <end position="524"/>
    </location>
</feature>
<feature type="region of interest" description="Disordered" evidence="13">
    <location>
        <begin position="757"/>
        <end position="784"/>
    </location>
</feature>
<keyword evidence="7" id="KW-0509">mRNA transport</keyword>
<feature type="compositionally biased region" description="Acidic residues" evidence="13">
    <location>
        <begin position="67"/>
        <end position="87"/>
    </location>
</feature>
<organism evidence="15 16">
    <name type="scientific">Phellinidium pouzarii</name>
    <dbReference type="NCBI Taxonomy" id="167371"/>
    <lineage>
        <taxon>Eukaryota</taxon>
        <taxon>Fungi</taxon>
        <taxon>Dikarya</taxon>
        <taxon>Basidiomycota</taxon>
        <taxon>Agaricomycotina</taxon>
        <taxon>Agaricomycetes</taxon>
        <taxon>Hymenochaetales</taxon>
        <taxon>Hymenochaetaceae</taxon>
        <taxon>Phellinidium</taxon>
    </lineage>
</organism>
<evidence type="ECO:0000256" key="9">
    <source>
        <dbReference type="ARBA" id="ARBA00022884"/>
    </source>
</evidence>
<feature type="compositionally biased region" description="Polar residues" evidence="13">
    <location>
        <begin position="707"/>
        <end position="727"/>
    </location>
</feature>
<evidence type="ECO:0000313" key="16">
    <source>
        <dbReference type="Proteomes" id="UP000308199"/>
    </source>
</evidence>
<keyword evidence="4" id="KW-0813">Transport</keyword>
<keyword evidence="16" id="KW-1185">Reference proteome</keyword>
<reference evidence="15 16" key="1">
    <citation type="submission" date="2019-02" db="EMBL/GenBank/DDBJ databases">
        <title>Genome sequencing of the rare red list fungi Phellinidium pouzarii.</title>
        <authorList>
            <person name="Buettner E."/>
            <person name="Kellner H."/>
        </authorList>
    </citation>
    <scope>NUCLEOTIDE SEQUENCE [LARGE SCALE GENOMIC DNA]</scope>
    <source>
        <strain evidence="15 16">DSM 108285</strain>
    </source>
</reference>
<dbReference type="InterPro" id="IPR018545">
    <property type="entry name" value="Btz_dom"/>
</dbReference>
<feature type="region of interest" description="Disordered" evidence="13">
    <location>
        <begin position="350"/>
        <end position="397"/>
    </location>
</feature>
<dbReference type="GO" id="GO:0006397">
    <property type="term" value="P:mRNA processing"/>
    <property type="evidence" value="ECO:0007669"/>
    <property type="project" value="UniProtKB-KW"/>
</dbReference>
<keyword evidence="12" id="KW-0539">Nucleus</keyword>
<evidence type="ECO:0000256" key="8">
    <source>
        <dbReference type="ARBA" id="ARBA00022845"/>
    </source>
</evidence>
<evidence type="ECO:0000256" key="11">
    <source>
        <dbReference type="ARBA" id="ARBA00023187"/>
    </source>
</evidence>
<keyword evidence="10" id="KW-0866">Nonsense-mediated mRNA decay</keyword>
<keyword evidence="11" id="KW-0508">mRNA splicing</keyword>
<comment type="caution">
    <text evidence="15">The sequence shown here is derived from an EMBL/GenBank/DDBJ whole genome shotgun (WGS) entry which is preliminary data.</text>
</comment>
<proteinExistence type="inferred from homology"/>
<evidence type="ECO:0000256" key="12">
    <source>
        <dbReference type="ARBA" id="ARBA00023242"/>
    </source>
</evidence>
<dbReference type="GO" id="GO:0005737">
    <property type="term" value="C:cytoplasm"/>
    <property type="evidence" value="ECO:0007669"/>
    <property type="project" value="UniProtKB-SubCell"/>
</dbReference>
<feature type="region of interest" description="Disordered" evidence="13">
    <location>
        <begin position="280"/>
        <end position="336"/>
    </location>
</feature>
<evidence type="ECO:0000256" key="6">
    <source>
        <dbReference type="ARBA" id="ARBA00022664"/>
    </source>
</evidence>
<feature type="compositionally biased region" description="Polar residues" evidence="13">
    <location>
        <begin position="384"/>
        <end position="396"/>
    </location>
</feature>
<accession>A0A4S4LJA9</accession>
<feature type="compositionally biased region" description="Low complexity" evidence="13">
    <location>
        <begin position="1"/>
        <end position="23"/>
    </location>
</feature>
<dbReference type="OrthoDB" id="3361414at2759"/>
<dbReference type="GO" id="GO:0008380">
    <property type="term" value="P:RNA splicing"/>
    <property type="evidence" value="ECO:0007669"/>
    <property type="project" value="UniProtKB-KW"/>
</dbReference>
<sequence length="840" mass="90245">MSPALAVQSSSSPSSSKGASKPAPRAESAHAQPRTRRTRVVRRRGRGRLDGLESDEEIERDAMSDASDSDEPSLVDSASDSEPESDAESAILRNRRRRSDTPSTTQSPPPGEVEAAAALDGFTIAKPDLGTVAHEPPHSAPAFLSTGMHWSDMVADESAGISGAGALPVIDFADLHVHVGVDSELSPAVKLSGASENFPPDHEREEDAGSQQGTERPHRARSIASERPAPGQSARQAYQHRLQTDPQFVPTVGEFWGHDDRLMQKDLRSLSGWWRGRWQGRARGRGGFSSRGMRGRGRGGNFGGPGHFLQDGEDTAEAVTSQHTEDGPALEPTLPPIEKAWTHDGFEEMKARDERRQTSEQQRATRPAVQPGGRGGFVNRGRGSPTQQRGAFSSSLRGRAGASFLNRAQPDRTWFAMKPERIWTKQFEGFLYLDPTLKPKPGRPAGFRVSLPGKGTEVIRASAPVAQEEPAALRSQAPSEATDAGAGKRIVVKVPKRADKENMEKVEAPEVQPESVTTVEESSVPVIPVDRSSSPAWLPVSPAENVPSVSTAVLSQPASPHYHIQNGVAATPSLTRYSSLSDKSTVDIASITAPTSALSLETEKGRVESIPAEPMLPMQPAFSPPAQPSPTYGSPYAFAPTLPPGIALNQQGFAFEAPSSTPPLNGIVDPATGQPIFSLPRQSSRIEIRAPTDAQEGKGKSERRPSNLRSTTVAEHSQSESTYTRSHPQPPLAAPLGLARYASAPEFFPSPVDMSASVTGPGSQHAYHASEGTASLSPGHEERPPAVPPAVDLGMIGYAGYQQQYYYPEQYYPAYVEMPPQPGQYDPYGVDPLHQPPIYY</sequence>
<evidence type="ECO:0000259" key="14">
    <source>
        <dbReference type="Pfam" id="PF09405"/>
    </source>
</evidence>
<evidence type="ECO:0000256" key="5">
    <source>
        <dbReference type="ARBA" id="ARBA00022490"/>
    </source>
</evidence>
<feature type="region of interest" description="Disordered" evidence="13">
    <location>
        <begin position="501"/>
        <end position="524"/>
    </location>
</feature>
<name>A0A4S4LJA9_9AGAM</name>
<feature type="compositionally biased region" description="Basic and acidic residues" evidence="13">
    <location>
        <begin position="684"/>
        <end position="705"/>
    </location>
</feature>
<evidence type="ECO:0000256" key="13">
    <source>
        <dbReference type="SAM" id="MobiDB-lite"/>
    </source>
</evidence>
<dbReference type="EMBL" id="SGPK01000006">
    <property type="protein sequence ID" value="THH11917.1"/>
    <property type="molecule type" value="Genomic_DNA"/>
</dbReference>
<evidence type="ECO:0000256" key="7">
    <source>
        <dbReference type="ARBA" id="ARBA00022816"/>
    </source>
</evidence>
<keyword evidence="8" id="KW-0810">Translation regulation</keyword>
<protein>
    <recommendedName>
        <fullName evidence="14">Btz domain-containing protein</fullName>
    </recommendedName>
</protein>
<dbReference type="AlphaFoldDB" id="A0A4S4LJA9"/>
<dbReference type="GO" id="GO:0035145">
    <property type="term" value="C:exon-exon junction complex"/>
    <property type="evidence" value="ECO:0007669"/>
    <property type="project" value="InterPro"/>
</dbReference>
<dbReference type="Pfam" id="PF09405">
    <property type="entry name" value="Btz"/>
    <property type="match status" value="1"/>
</dbReference>
<evidence type="ECO:0000313" key="15">
    <source>
        <dbReference type="EMBL" id="THH11917.1"/>
    </source>
</evidence>
<feature type="domain" description="Btz" evidence="14">
    <location>
        <begin position="228"/>
        <end position="366"/>
    </location>
</feature>
<feature type="compositionally biased region" description="Basic residues" evidence="13">
    <location>
        <begin position="33"/>
        <end position="46"/>
    </location>
</feature>
<evidence type="ECO:0000256" key="4">
    <source>
        <dbReference type="ARBA" id="ARBA00022448"/>
    </source>
</evidence>